<dbReference type="EMBL" id="JAPZBO010000007">
    <property type="protein sequence ID" value="KAJ5311373.1"/>
    <property type="molecule type" value="Genomic_DNA"/>
</dbReference>
<keyword evidence="2" id="KW-1185">Reference proteome</keyword>
<proteinExistence type="predicted"/>
<evidence type="ECO:0000313" key="2">
    <source>
        <dbReference type="Proteomes" id="UP001147746"/>
    </source>
</evidence>
<organism evidence="1 2">
    <name type="scientific">Penicillium atrosanguineum</name>
    <dbReference type="NCBI Taxonomy" id="1132637"/>
    <lineage>
        <taxon>Eukaryota</taxon>
        <taxon>Fungi</taxon>
        <taxon>Dikarya</taxon>
        <taxon>Ascomycota</taxon>
        <taxon>Pezizomycotina</taxon>
        <taxon>Eurotiomycetes</taxon>
        <taxon>Eurotiomycetidae</taxon>
        <taxon>Eurotiales</taxon>
        <taxon>Aspergillaceae</taxon>
        <taxon>Penicillium</taxon>
    </lineage>
</organism>
<comment type="caution">
    <text evidence="1">The sequence shown here is derived from an EMBL/GenBank/DDBJ whole genome shotgun (WGS) entry which is preliminary data.</text>
</comment>
<reference evidence="1" key="2">
    <citation type="journal article" date="2023" name="IMA Fungus">
        <title>Comparative genomic study of the Penicillium genus elucidates a diverse pangenome and 15 lateral gene transfer events.</title>
        <authorList>
            <person name="Petersen C."/>
            <person name="Sorensen T."/>
            <person name="Nielsen M.R."/>
            <person name="Sondergaard T.E."/>
            <person name="Sorensen J.L."/>
            <person name="Fitzpatrick D.A."/>
            <person name="Frisvad J.C."/>
            <person name="Nielsen K.L."/>
        </authorList>
    </citation>
    <scope>NUCLEOTIDE SEQUENCE</scope>
    <source>
        <strain evidence="1">IBT 21472</strain>
    </source>
</reference>
<reference evidence="1" key="1">
    <citation type="submission" date="2022-12" db="EMBL/GenBank/DDBJ databases">
        <authorList>
            <person name="Petersen C."/>
        </authorList>
    </citation>
    <scope>NUCLEOTIDE SEQUENCE</scope>
    <source>
        <strain evidence="1">IBT 21472</strain>
    </source>
</reference>
<evidence type="ECO:0000313" key="1">
    <source>
        <dbReference type="EMBL" id="KAJ5311373.1"/>
    </source>
</evidence>
<name>A0A9W9PVD8_9EURO</name>
<accession>A0A9W9PVD8</accession>
<sequence length="81" mass="9228">MAIKWGAFFTPFGCRSELPTYAFQREPIQVATRPPRWQTGTSTTKRPTRSWDLHYALTVTAPGQHAEIVLGMARPRRGNVR</sequence>
<protein>
    <submittedName>
        <fullName evidence="1">PKS/NRPS-like protein biosynthetic cluster</fullName>
    </submittedName>
</protein>
<dbReference type="AlphaFoldDB" id="A0A9W9PVD8"/>
<gene>
    <name evidence="1" type="ORF">N7476_007233</name>
</gene>
<dbReference type="Proteomes" id="UP001147746">
    <property type="component" value="Unassembled WGS sequence"/>
</dbReference>